<keyword evidence="1" id="KW-1133">Transmembrane helix</keyword>
<dbReference type="Gene3D" id="1.10.10.1320">
    <property type="entry name" value="Anti-sigma factor, zinc-finger domain"/>
    <property type="match status" value="1"/>
</dbReference>
<dbReference type="AlphaFoldDB" id="A0A948RV88"/>
<protein>
    <submittedName>
        <fullName evidence="3">Zf-HC2 domain-containing protein</fullName>
    </submittedName>
</protein>
<organism evidence="3 4">
    <name type="scientific">Eiseniibacteriota bacterium</name>
    <dbReference type="NCBI Taxonomy" id="2212470"/>
    <lineage>
        <taxon>Bacteria</taxon>
        <taxon>Candidatus Eiseniibacteriota</taxon>
    </lineage>
</organism>
<evidence type="ECO:0000256" key="1">
    <source>
        <dbReference type="SAM" id="Phobius"/>
    </source>
</evidence>
<reference evidence="3" key="1">
    <citation type="submission" date="2021-05" db="EMBL/GenBank/DDBJ databases">
        <title>Energy efficiency and biological interactions define the core microbiome of deep oligotrophic groundwater.</title>
        <authorList>
            <person name="Mehrshad M."/>
            <person name="Lopez-Fernandez M."/>
            <person name="Bell E."/>
            <person name="Bernier-Latmani R."/>
            <person name="Bertilsson S."/>
            <person name="Dopson M."/>
        </authorList>
    </citation>
    <scope>NUCLEOTIDE SEQUENCE</scope>
    <source>
        <strain evidence="3">Modern_marine.mb.64</strain>
    </source>
</reference>
<proteinExistence type="predicted"/>
<evidence type="ECO:0000259" key="2">
    <source>
        <dbReference type="Pfam" id="PF13490"/>
    </source>
</evidence>
<dbReference type="EMBL" id="JAHJDP010000032">
    <property type="protein sequence ID" value="MBU2690601.1"/>
    <property type="molecule type" value="Genomic_DNA"/>
</dbReference>
<accession>A0A948RV88</accession>
<feature type="domain" description="Putative zinc-finger" evidence="2">
    <location>
        <begin position="3"/>
        <end position="37"/>
    </location>
</feature>
<dbReference type="InterPro" id="IPR027383">
    <property type="entry name" value="Znf_put"/>
</dbReference>
<keyword evidence="1" id="KW-0472">Membrane</keyword>
<dbReference type="Pfam" id="PF13490">
    <property type="entry name" value="zf-HC2"/>
    <property type="match status" value="1"/>
</dbReference>
<feature type="transmembrane region" description="Helical" evidence="1">
    <location>
        <begin position="102"/>
        <end position="123"/>
    </location>
</feature>
<comment type="caution">
    <text evidence="3">The sequence shown here is derived from an EMBL/GenBank/DDBJ whole genome shotgun (WGS) entry which is preliminary data.</text>
</comment>
<sequence length="220" mass="23937">MQCKKVIHLFSAYLDGELMIEEEDRIEQHLNGCPQCHAEFVKLRNMVNLMGQLPQDDPGEAFSQSVMRRIRTAGDAAPLKESLPWGDRLAQWFRFEKAPRPIFGMAATLVLGLVVGAGIYQVLGGHLTGESDSTPGGVIARSEAPTLAVDGDRETPVVGMADAAGAAVIQPSDSLANTAPEFVLDPYIMEDELRQVAVPLYPRGVFNVRDASPKDDTITF</sequence>
<dbReference type="InterPro" id="IPR041916">
    <property type="entry name" value="Anti_sigma_zinc_sf"/>
</dbReference>
<name>A0A948RV88_UNCEI</name>
<gene>
    <name evidence="3" type="ORF">KJ970_06695</name>
</gene>
<keyword evidence="1" id="KW-0812">Transmembrane</keyword>
<evidence type="ECO:0000313" key="4">
    <source>
        <dbReference type="Proteomes" id="UP000777784"/>
    </source>
</evidence>
<evidence type="ECO:0000313" key="3">
    <source>
        <dbReference type="EMBL" id="MBU2690601.1"/>
    </source>
</evidence>
<dbReference type="Proteomes" id="UP000777784">
    <property type="component" value="Unassembled WGS sequence"/>
</dbReference>